<evidence type="ECO:0000313" key="2">
    <source>
        <dbReference type="EMBL" id="KAF7632973.1"/>
    </source>
</evidence>
<dbReference type="AlphaFoldDB" id="A0A8S9ZIC7"/>
<keyword evidence="1" id="KW-0472">Membrane</keyword>
<dbReference type="OrthoDB" id="289038at2759"/>
<evidence type="ECO:0000256" key="1">
    <source>
        <dbReference type="SAM" id="Phobius"/>
    </source>
</evidence>
<organism evidence="2 3">
    <name type="scientific">Meloidogyne graminicola</name>
    <dbReference type="NCBI Taxonomy" id="189291"/>
    <lineage>
        <taxon>Eukaryota</taxon>
        <taxon>Metazoa</taxon>
        <taxon>Ecdysozoa</taxon>
        <taxon>Nematoda</taxon>
        <taxon>Chromadorea</taxon>
        <taxon>Rhabditida</taxon>
        <taxon>Tylenchina</taxon>
        <taxon>Tylenchomorpha</taxon>
        <taxon>Tylenchoidea</taxon>
        <taxon>Meloidogynidae</taxon>
        <taxon>Meloidogyninae</taxon>
        <taxon>Meloidogyne</taxon>
    </lineage>
</organism>
<keyword evidence="1" id="KW-1133">Transmembrane helix</keyword>
<gene>
    <name evidence="2" type="ORF">Mgra_00007619</name>
</gene>
<sequence length="163" mass="18747">MSFIGWILITNKYVVLIFCNKQPNLQQYQLCPGNQTIHVSLNLTILINSIYLFPLFLLILSRKLGSFREQQLNTSQSVLCVRKNQNCRLNPYCIYRLGLEKFDKRLASQKDDASNSNSEPLIRRNPNLQPCGLVNYGNFVMLTAFYSSVFGFLTGITLFFGFQ</sequence>
<proteinExistence type="predicted"/>
<keyword evidence="1" id="KW-0812">Transmembrane</keyword>
<comment type="caution">
    <text evidence="2">The sequence shown here is derived from an EMBL/GenBank/DDBJ whole genome shotgun (WGS) entry which is preliminary data.</text>
</comment>
<feature type="transmembrane region" description="Helical" evidence="1">
    <location>
        <begin position="39"/>
        <end position="60"/>
    </location>
</feature>
<keyword evidence="3" id="KW-1185">Reference proteome</keyword>
<dbReference type="EMBL" id="JABEBT010000088">
    <property type="protein sequence ID" value="KAF7632973.1"/>
    <property type="molecule type" value="Genomic_DNA"/>
</dbReference>
<reference evidence="2" key="1">
    <citation type="journal article" date="2020" name="Ecol. Evol.">
        <title>Genome structure and content of the rice root-knot nematode (Meloidogyne graminicola).</title>
        <authorList>
            <person name="Phan N.T."/>
            <person name="Danchin E.G.J."/>
            <person name="Klopp C."/>
            <person name="Perfus-Barbeoch L."/>
            <person name="Kozlowski D.K."/>
            <person name="Koutsovoulos G.D."/>
            <person name="Lopez-Roques C."/>
            <person name="Bouchez O."/>
            <person name="Zahm M."/>
            <person name="Besnard G."/>
            <person name="Bellafiore S."/>
        </authorList>
    </citation>
    <scope>NUCLEOTIDE SEQUENCE</scope>
    <source>
        <strain evidence="2">VN-18</strain>
    </source>
</reference>
<protein>
    <recommendedName>
        <fullName evidence="4">Transmembrane protein</fullName>
    </recommendedName>
</protein>
<name>A0A8S9ZIC7_9BILA</name>
<evidence type="ECO:0008006" key="4">
    <source>
        <dbReference type="Google" id="ProtNLM"/>
    </source>
</evidence>
<dbReference type="Proteomes" id="UP000605970">
    <property type="component" value="Unassembled WGS sequence"/>
</dbReference>
<evidence type="ECO:0000313" key="3">
    <source>
        <dbReference type="Proteomes" id="UP000605970"/>
    </source>
</evidence>
<accession>A0A8S9ZIC7</accession>
<feature type="transmembrane region" description="Helical" evidence="1">
    <location>
        <begin position="139"/>
        <end position="162"/>
    </location>
</feature>